<reference evidence="7 8" key="1">
    <citation type="submission" date="2022-05" db="EMBL/GenBank/DDBJ databases">
        <authorList>
            <consortium name="Genoscope - CEA"/>
            <person name="William W."/>
        </authorList>
    </citation>
    <scope>NUCLEOTIDE SEQUENCE [LARGE SCALE GENOMIC DNA]</scope>
</reference>
<dbReference type="InterPro" id="IPR008758">
    <property type="entry name" value="Peptidase_S28"/>
</dbReference>
<sequence length="465" mass="51992">MDHIFFVSLVFAFFSFAAAIIPQYSIAYFEQKIDHFNFVQDATFSQRYLYTDQYWNNNGPIFFYTGNEGSITDFWKDSGFVFEAAEQFNALVIFAEHRYYGESLPFGSESFEHDKIGYLAVEQTMADYAVLITELKVHLNATKNKVVAFGGSYGGELSAYMRFKYPNVIDAALAASAPIYMKTFKGRERQFFFSAVTQDFYKADPDCPGYIVTAFEMLVMLKNQGAKGLSELSRIFKLCKSLDSVEQIHHMLGWIRNAFTTLAMDDYPYPTDSLPGYPVNVVCEMMATASSKLEGLAGATALVYNGTNGTLSCLDPDTEYIECADPTGCGLGPDSLAWDYQVCTELSVPAGSNNRTDMFPVLPSTPEMVAKYCQHKWGVVQRSNWPIIQLWGKDISSASNIIFSNGDLDPWRPGGVLKNVSSTLVAVFVKGGAHHLDLRASHPQDPPTVTEARQQELQLIREFID</sequence>
<keyword evidence="4" id="KW-0378">Hydrolase</keyword>
<gene>
    <name evidence="7" type="ORF">PLOB_00007343</name>
</gene>
<dbReference type="InterPro" id="IPR029058">
    <property type="entry name" value="AB_hydrolase_fold"/>
</dbReference>
<evidence type="ECO:0000256" key="4">
    <source>
        <dbReference type="ARBA" id="ARBA00022801"/>
    </source>
</evidence>
<dbReference type="Gene3D" id="1.20.120.980">
    <property type="entry name" value="Serine carboxypeptidase S28, SKS domain"/>
    <property type="match status" value="1"/>
</dbReference>
<evidence type="ECO:0000256" key="5">
    <source>
        <dbReference type="ARBA" id="ARBA00023180"/>
    </source>
</evidence>
<evidence type="ECO:0000256" key="2">
    <source>
        <dbReference type="ARBA" id="ARBA00022670"/>
    </source>
</evidence>
<dbReference type="Pfam" id="PF05577">
    <property type="entry name" value="Peptidase_S28"/>
    <property type="match status" value="1"/>
</dbReference>
<comment type="caution">
    <text evidence="7">The sequence shown here is derived from an EMBL/GenBank/DDBJ whole genome shotgun (WGS) entry which is preliminary data.</text>
</comment>
<proteinExistence type="inferred from homology"/>
<evidence type="ECO:0008006" key="9">
    <source>
        <dbReference type="Google" id="ProtNLM"/>
    </source>
</evidence>
<dbReference type="InterPro" id="IPR042269">
    <property type="entry name" value="Ser_carbopepase_S28_SKS"/>
</dbReference>
<evidence type="ECO:0000256" key="1">
    <source>
        <dbReference type="ARBA" id="ARBA00011079"/>
    </source>
</evidence>
<dbReference type="Proteomes" id="UP001159405">
    <property type="component" value="Unassembled WGS sequence"/>
</dbReference>
<evidence type="ECO:0000313" key="7">
    <source>
        <dbReference type="EMBL" id="CAH3165801.1"/>
    </source>
</evidence>
<evidence type="ECO:0000313" key="8">
    <source>
        <dbReference type="Proteomes" id="UP001159405"/>
    </source>
</evidence>
<accession>A0ABN8QJL4</accession>
<keyword evidence="5" id="KW-0325">Glycoprotein</keyword>
<feature type="chain" id="PRO_5045354064" description="Dipeptidyl peptidase 2" evidence="6">
    <location>
        <begin position="20"/>
        <end position="465"/>
    </location>
</feature>
<dbReference type="Gene3D" id="3.40.50.1820">
    <property type="entry name" value="alpha/beta hydrolase"/>
    <property type="match status" value="1"/>
</dbReference>
<organism evidence="7 8">
    <name type="scientific">Porites lobata</name>
    <dbReference type="NCBI Taxonomy" id="104759"/>
    <lineage>
        <taxon>Eukaryota</taxon>
        <taxon>Metazoa</taxon>
        <taxon>Cnidaria</taxon>
        <taxon>Anthozoa</taxon>
        <taxon>Hexacorallia</taxon>
        <taxon>Scleractinia</taxon>
        <taxon>Fungiina</taxon>
        <taxon>Poritidae</taxon>
        <taxon>Porites</taxon>
    </lineage>
</organism>
<comment type="similarity">
    <text evidence="1">Belongs to the peptidase S28 family.</text>
</comment>
<keyword evidence="3 6" id="KW-0732">Signal</keyword>
<dbReference type="SUPFAM" id="SSF53474">
    <property type="entry name" value="alpha/beta-Hydrolases"/>
    <property type="match status" value="2"/>
</dbReference>
<evidence type="ECO:0000256" key="6">
    <source>
        <dbReference type="SAM" id="SignalP"/>
    </source>
</evidence>
<evidence type="ECO:0000256" key="3">
    <source>
        <dbReference type="ARBA" id="ARBA00022729"/>
    </source>
</evidence>
<keyword evidence="8" id="KW-1185">Reference proteome</keyword>
<dbReference type="PANTHER" id="PTHR11010">
    <property type="entry name" value="PROTEASE S28 PRO-X CARBOXYPEPTIDASE-RELATED"/>
    <property type="match status" value="1"/>
</dbReference>
<feature type="signal peptide" evidence="6">
    <location>
        <begin position="1"/>
        <end position="19"/>
    </location>
</feature>
<protein>
    <recommendedName>
        <fullName evidence="9">Dipeptidyl peptidase 2</fullName>
    </recommendedName>
</protein>
<name>A0ABN8QJL4_9CNID</name>
<dbReference type="PANTHER" id="PTHR11010:SF107">
    <property type="entry name" value="DIPEPTIDYL PEPTIDASE 2"/>
    <property type="match status" value="1"/>
</dbReference>
<dbReference type="EMBL" id="CALNXK010000134">
    <property type="protein sequence ID" value="CAH3165801.1"/>
    <property type="molecule type" value="Genomic_DNA"/>
</dbReference>
<keyword evidence="2" id="KW-0645">Protease</keyword>